<evidence type="ECO:0000259" key="6">
    <source>
        <dbReference type="Pfam" id="PF00089"/>
    </source>
</evidence>
<gene>
    <name evidence="7" type="ORF">CP969_02350</name>
</gene>
<comment type="similarity">
    <text evidence="1">Belongs to the peptidase S1 family.</text>
</comment>
<feature type="domain" description="Peptidase S1" evidence="6">
    <location>
        <begin position="12"/>
        <end position="61"/>
    </location>
</feature>
<dbReference type="Proteomes" id="UP000327143">
    <property type="component" value="Chromosome"/>
</dbReference>
<dbReference type="EMBL" id="CP023700">
    <property type="protein sequence ID" value="QEU89036.1"/>
    <property type="molecule type" value="Genomic_DNA"/>
</dbReference>
<proteinExistence type="inferred from homology"/>
<evidence type="ECO:0000313" key="7">
    <source>
        <dbReference type="EMBL" id="QEU89036.1"/>
    </source>
</evidence>
<evidence type="ECO:0000256" key="4">
    <source>
        <dbReference type="ARBA" id="ARBA00022825"/>
    </source>
</evidence>
<dbReference type="InterPro" id="IPR043504">
    <property type="entry name" value="Peptidase_S1_PA_chymotrypsin"/>
</dbReference>
<dbReference type="Gene3D" id="2.40.10.10">
    <property type="entry name" value="Trypsin-like serine proteases"/>
    <property type="match status" value="1"/>
</dbReference>
<keyword evidence="3" id="KW-0378">Hydrolase</keyword>
<sequence length="70" mass="7183">MEGKTLYGMVETNNCALGGDSGGPALNGTTVLGLLSGGSGGTVCTSSSGTYRNYFTKVQTVLNERGLRVY</sequence>
<dbReference type="InterPro" id="IPR009003">
    <property type="entry name" value="Peptidase_S1_PA"/>
</dbReference>
<keyword evidence="8" id="KW-1185">Reference proteome</keyword>
<dbReference type="Pfam" id="PF00089">
    <property type="entry name" value="Trypsin"/>
    <property type="match status" value="1"/>
</dbReference>
<evidence type="ECO:0000256" key="5">
    <source>
        <dbReference type="ARBA" id="ARBA00023157"/>
    </source>
</evidence>
<evidence type="ECO:0000256" key="1">
    <source>
        <dbReference type="ARBA" id="ARBA00007664"/>
    </source>
</evidence>
<dbReference type="PRINTS" id="PR00861">
    <property type="entry name" value="ALYTICPTASE"/>
</dbReference>
<organism evidence="7 8">
    <name type="scientific">Streptomyces viridosporus T7A</name>
    <dbReference type="NCBI Taxonomy" id="665577"/>
    <lineage>
        <taxon>Bacteria</taxon>
        <taxon>Bacillati</taxon>
        <taxon>Actinomycetota</taxon>
        <taxon>Actinomycetes</taxon>
        <taxon>Kitasatosporales</taxon>
        <taxon>Streptomycetaceae</taxon>
        <taxon>Streptomyces</taxon>
    </lineage>
</organism>
<accession>A0ABX6AN36</accession>
<keyword evidence="4" id="KW-0720">Serine protease</keyword>
<dbReference type="SUPFAM" id="SSF50494">
    <property type="entry name" value="Trypsin-like serine proteases"/>
    <property type="match status" value="1"/>
</dbReference>
<keyword evidence="5" id="KW-1015">Disulfide bond</keyword>
<keyword evidence="2" id="KW-0645">Protease</keyword>
<evidence type="ECO:0000256" key="3">
    <source>
        <dbReference type="ARBA" id="ARBA00022801"/>
    </source>
</evidence>
<dbReference type="InterPro" id="IPR001254">
    <property type="entry name" value="Trypsin_dom"/>
</dbReference>
<protein>
    <recommendedName>
        <fullName evidence="6">Peptidase S1 domain-containing protein</fullName>
    </recommendedName>
</protein>
<evidence type="ECO:0000313" key="8">
    <source>
        <dbReference type="Proteomes" id="UP000327143"/>
    </source>
</evidence>
<dbReference type="InterPro" id="IPR001316">
    <property type="entry name" value="Pept_S1A_streptogrisin"/>
</dbReference>
<reference evidence="7 8" key="1">
    <citation type="submission" date="2017-09" db="EMBL/GenBank/DDBJ databases">
        <authorList>
            <person name="Lee N."/>
            <person name="Cho B.-K."/>
        </authorList>
    </citation>
    <scope>NUCLEOTIDE SEQUENCE [LARGE SCALE GENOMIC DNA]</scope>
    <source>
        <strain evidence="7 8">ATCC 39115</strain>
    </source>
</reference>
<evidence type="ECO:0000256" key="2">
    <source>
        <dbReference type="ARBA" id="ARBA00022670"/>
    </source>
</evidence>
<name>A0ABX6AN36_STRVD</name>